<dbReference type="GeneTree" id="ENSGT00390000008812"/>
<keyword evidence="6" id="KW-0449">Lipoprotein</keyword>
<evidence type="ECO:0000256" key="9">
    <source>
        <dbReference type="SAM" id="MobiDB-lite"/>
    </source>
</evidence>
<feature type="compositionally biased region" description="Acidic residues" evidence="9">
    <location>
        <begin position="61"/>
        <end position="74"/>
    </location>
</feature>
<dbReference type="Proteomes" id="UP000265080">
    <property type="component" value="Chromosome 24"/>
</dbReference>
<evidence type="ECO:0000256" key="4">
    <source>
        <dbReference type="ARBA" id="ARBA00022553"/>
    </source>
</evidence>
<organism evidence="10 11">
    <name type="scientific">Amphiprion percula</name>
    <name type="common">Orange clownfish</name>
    <name type="synonym">Lutjanus percula</name>
    <dbReference type="NCBI Taxonomy" id="161767"/>
    <lineage>
        <taxon>Eukaryota</taxon>
        <taxon>Metazoa</taxon>
        <taxon>Chordata</taxon>
        <taxon>Craniata</taxon>
        <taxon>Vertebrata</taxon>
        <taxon>Euteleostomi</taxon>
        <taxon>Actinopterygii</taxon>
        <taxon>Neopterygii</taxon>
        <taxon>Teleostei</taxon>
        <taxon>Neoteleostei</taxon>
        <taxon>Acanthomorphata</taxon>
        <taxon>Ovalentaria</taxon>
        <taxon>Pomacentridae</taxon>
        <taxon>Amphiprion</taxon>
    </lineage>
</organism>
<keyword evidence="11" id="KW-1185">Reference proteome</keyword>
<dbReference type="InterPro" id="IPR036915">
    <property type="entry name" value="Cyclin-like_sf"/>
</dbReference>
<reference evidence="10" key="2">
    <citation type="submission" date="2025-08" db="UniProtKB">
        <authorList>
            <consortium name="Ensembl"/>
        </authorList>
    </citation>
    <scope>IDENTIFICATION</scope>
</reference>
<accession>A0A3P8SI98</accession>
<dbReference type="Gene3D" id="1.10.472.10">
    <property type="entry name" value="Cyclin-like"/>
    <property type="match status" value="1"/>
</dbReference>
<evidence type="ECO:0000313" key="11">
    <source>
        <dbReference type="Proteomes" id="UP000265080"/>
    </source>
</evidence>
<dbReference type="GO" id="GO:0061575">
    <property type="term" value="F:cyclin-dependent protein serine/threonine kinase activator activity"/>
    <property type="evidence" value="ECO:0007669"/>
    <property type="project" value="InterPro"/>
</dbReference>
<comment type="subcellular location">
    <subcellularLocation>
        <location evidence="1">Cell membrane</location>
        <topology evidence="1">Lipid-anchor</topology>
    </subcellularLocation>
    <subcellularLocation>
        <location evidence="7">Endomembrane system</location>
        <topology evidence="7">Lipid-anchor</topology>
        <orientation evidence="7">Cytoplasmic side</orientation>
    </subcellularLocation>
</comment>
<evidence type="ECO:0000256" key="7">
    <source>
        <dbReference type="ARBA" id="ARBA00046278"/>
    </source>
</evidence>
<keyword evidence="3" id="KW-1003">Cell membrane</keyword>
<dbReference type="GO" id="GO:0007420">
    <property type="term" value="P:brain development"/>
    <property type="evidence" value="ECO:0007669"/>
    <property type="project" value="TreeGrafter"/>
</dbReference>
<evidence type="ECO:0000256" key="1">
    <source>
        <dbReference type="ARBA" id="ARBA00004193"/>
    </source>
</evidence>
<dbReference type="Ensembl" id="ENSAPET00000012121.1">
    <property type="protein sequence ID" value="ENSAPEP00000011810.1"/>
    <property type="gene ID" value="ENSAPEG00000008435.1"/>
</dbReference>
<dbReference type="GO" id="GO:0010842">
    <property type="term" value="P:retina layer formation"/>
    <property type="evidence" value="ECO:0007669"/>
    <property type="project" value="Ensembl"/>
</dbReference>
<dbReference type="Pfam" id="PF03261">
    <property type="entry name" value="CDK5_activator"/>
    <property type="match status" value="1"/>
</dbReference>
<evidence type="ECO:0000256" key="8">
    <source>
        <dbReference type="PIRNR" id="PIRNR009324"/>
    </source>
</evidence>
<proteinExistence type="inferred from homology"/>
<feature type="region of interest" description="Disordered" evidence="9">
    <location>
        <begin position="41"/>
        <end position="84"/>
    </location>
</feature>
<comment type="subunit">
    <text evidence="8">Heterodimer of a catalytic subunit and a regulatory subunit.</text>
</comment>
<evidence type="ECO:0000256" key="6">
    <source>
        <dbReference type="ARBA" id="ARBA00023288"/>
    </source>
</evidence>
<dbReference type="FunFam" id="1.10.472.10:FF:000025">
    <property type="entry name" value="Cyclin-dependent kinase 5 activator"/>
    <property type="match status" value="1"/>
</dbReference>
<feature type="region of interest" description="Disordered" evidence="9">
    <location>
        <begin position="318"/>
        <end position="341"/>
    </location>
</feature>
<evidence type="ECO:0000256" key="3">
    <source>
        <dbReference type="ARBA" id="ARBA00022475"/>
    </source>
</evidence>
<reference evidence="10" key="3">
    <citation type="submission" date="2025-09" db="UniProtKB">
        <authorList>
            <consortium name="Ensembl"/>
        </authorList>
    </citation>
    <scope>IDENTIFICATION</scope>
</reference>
<dbReference type="OMA" id="QREHREP"/>
<dbReference type="GO" id="GO:0060059">
    <property type="term" value="P:embryonic retina morphogenesis in camera-type eye"/>
    <property type="evidence" value="ECO:0007669"/>
    <property type="project" value="Ensembl"/>
</dbReference>
<dbReference type="GO" id="GO:0005886">
    <property type="term" value="C:plasma membrane"/>
    <property type="evidence" value="ECO:0007669"/>
    <property type="project" value="UniProtKB-SubCell"/>
</dbReference>
<dbReference type="GO" id="GO:0007411">
    <property type="term" value="P:axon guidance"/>
    <property type="evidence" value="ECO:0007669"/>
    <property type="project" value="TreeGrafter"/>
</dbReference>
<keyword evidence="4" id="KW-0597">Phosphoprotein</keyword>
<reference evidence="10 11" key="1">
    <citation type="submission" date="2018-03" db="EMBL/GenBank/DDBJ databases">
        <title>Finding Nemo's genes: A chromosome-scale reference assembly of the genome of the orange clownfish Amphiprion percula.</title>
        <authorList>
            <person name="Lehmann R."/>
        </authorList>
    </citation>
    <scope>NUCLEOTIDE SEQUENCE</scope>
</reference>
<dbReference type="GO" id="GO:0005737">
    <property type="term" value="C:cytoplasm"/>
    <property type="evidence" value="ECO:0007669"/>
    <property type="project" value="TreeGrafter"/>
</dbReference>
<dbReference type="SUPFAM" id="SSF47954">
    <property type="entry name" value="Cyclin-like"/>
    <property type="match status" value="1"/>
</dbReference>
<feature type="region of interest" description="Disordered" evidence="9">
    <location>
        <begin position="101"/>
        <end position="165"/>
    </location>
</feature>
<dbReference type="STRING" id="161767.ENSAPEP00000011810"/>
<evidence type="ECO:0000313" key="10">
    <source>
        <dbReference type="Ensembl" id="ENSAPEP00000011810.1"/>
    </source>
</evidence>
<dbReference type="PIRSF" id="PIRSF009324">
    <property type="entry name" value="Cdk5_activator"/>
    <property type="match status" value="1"/>
</dbReference>
<feature type="compositionally biased region" description="Basic and acidic residues" evidence="9">
    <location>
        <begin position="117"/>
        <end position="129"/>
    </location>
</feature>
<name>A0A3P8SI98_AMPPE</name>
<dbReference type="PANTHER" id="PTHR23401:SF3">
    <property type="entry name" value="CYCLIN-DEPENDENT KINASE 5 ACTIVATOR 2"/>
    <property type="match status" value="1"/>
</dbReference>
<protein>
    <recommendedName>
        <fullName evidence="8">Cyclin-dependent kinase 5 activator</fullName>
    </recommendedName>
</protein>
<feature type="compositionally biased region" description="Basic residues" evidence="9">
    <location>
        <begin position="130"/>
        <end position="139"/>
    </location>
</feature>
<dbReference type="GO" id="GO:0019901">
    <property type="term" value="F:protein kinase binding"/>
    <property type="evidence" value="ECO:0007669"/>
    <property type="project" value="TreeGrafter"/>
</dbReference>
<dbReference type="GO" id="GO:0030426">
    <property type="term" value="C:growth cone"/>
    <property type="evidence" value="ECO:0007669"/>
    <property type="project" value="TreeGrafter"/>
</dbReference>
<feature type="compositionally biased region" description="Basic residues" evidence="9">
    <location>
        <begin position="101"/>
        <end position="112"/>
    </location>
</feature>
<comment type="similarity">
    <text evidence="2 8">Belongs to the cyclin-dependent kinase 5 activator family.</text>
</comment>
<dbReference type="GO" id="GO:0012505">
    <property type="term" value="C:endomembrane system"/>
    <property type="evidence" value="ECO:0007669"/>
    <property type="project" value="UniProtKB-SubCell"/>
</dbReference>
<sequence length="341" mass="38764">MQTDRWTASPLLPPPPPPPPLLLQRLAPLGPVVVMGTVLSLSPGSRKAATRGPEKLSVQEPPEEEEEDAEDEEEKETKKKKKKRHALLLHALTWKKRLVAARAKRKGGKKVKPVTEQQRREQPDADAGHRAPKAGHRHGPIPVPVPTVPERSHRQRQGRPELPVSPPRVVVQASTGELLRCLSDFLVRRCVKLKEFSSNQIVVWFRTVDRALLVQGWQDQCFISPASLVFVYLLCRDVVDEDTSSEQELHATFLTCLYLSYSYLGNEISYPLKPFLVESSRDAFWERALEAIERLSGDMLRLNADPHFFTEVFQDLKRQGTREEDRDKDAKEEGGRDDLDR</sequence>
<dbReference type="GO" id="GO:0016533">
    <property type="term" value="C:protein kinase 5 complex"/>
    <property type="evidence" value="ECO:0007669"/>
    <property type="project" value="UniProtKB-UniRule"/>
</dbReference>
<feature type="compositionally biased region" description="Pro residues" evidence="9">
    <location>
        <begin position="11"/>
        <end position="21"/>
    </location>
</feature>
<dbReference type="InterPro" id="IPR004944">
    <property type="entry name" value="CDK5_activator"/>
</dbReference>
<dbReference type="AlphaFoldDB" id="A0A3P8SI98"/>
<keyword evidence="5" id="KW-0472">Membrane</keyword>
<dbReference type="PANTHER" id="PTHR23401">
    <property type="entry name" value="CYCLIN DEPENDANT KINASE-5 ACTIVATOR"/>
    <property type="match status" value="1"/>
</dbReference>
<evidence type="ECO:0000256" key="2">
    <source>
        <dbReference type="ARBA" id="ARBA00010175"/>
    </source>
</evidence>
<evidence type="ECO:0000256" key="5">
    <source>
        <dbReference type="ARBA" id="ARBA00023136"/>
    </source>
</evidence>
<feature type="region of interest" description="Disordered" evidence="9">
    <location>
        <begin position="1"/>
        <end position="23"/>
    </location>
</feature>